<evidence type="ECO:0000313" key="9">
    <source>
        <dbReference type="Proteomes" id="UP000009022"/>
    </source>
</evidence>
<dbReference type="InParanoid" id="B3S9G0"/>
<comment type="subcellular location">
    <subcellularLocation>
        <location evidence="1">Membrane</location>
        <topology evidence="1">Single-pass membrane protein</topology>
    </subcellularLocation>
</comment>
<evidence type="ECO:0000256" key="4">
    <source>
        <dbReference type="ARBA" id="ARBA00023136"/>
    </source>
</evidence>
<keyword evidence="2 6" id="KW-0812">Transmembrane</keyword>
<feature type="transmembrane region" description="Helical" evidence="6">
    <location>
        <begin position="58"/>
        <end position="78"/>
    </location>
</feature>
<reference evidence="8 9" key="1">
    <citation type="journal article" date="2008" name="Nature">
        <title>The Trichoplax genome and the nature of placozoans.</title>
        <authorList>
            <person name="Srivastava M."/>
            <person name="Begovic E."/>
            <person name="Chapman J."/>
            <person name="Putnam N.H."/>
            <person name="Hellsten U."/>
            <person name="Kawashima T."/>
            <person name="Kuo A."/>
            <person name="Mitros T."/>
            <person name="Salamov A."/>
            <person name="Carpenter M.L."/>
            <person name="Signorovitch A.Y."/>
            <person name="Moreno M.A."/>
            <person name="Kamm K."/>
            <person name="Grimwood J."/>
            <person name="Schmutz J."/>
            <person name="Shapiro H."/>
            <person name="Grigoriev I.V."/>
            <person name="Buss L.W."/>
            <person name="Schierwater B."/>
            <person name="Dellaporta S.L."/>
            <person name="Rokhsar D.S."/>
        </authorList>
    </citation>
    <scope>NUCLEOTIDE SEQUENCE [LARGE SCALE GENOMIC DNA]</scope>
    <source>
        <strain evidence="8 9">Grell-BS-1999</strain>
    </source>
</reference>
<dbReference type="KEGG" id="tad:TRIADDRAFT_60893"/>
<dbReference type="SUPFAM" id="SSF69318">
    <property type="entry name" value="Integrin alpha N-terminal domain"/>
    <property type="match status" value="1"/>
</dbReference>
<dbReference type="FunCoup" id="B3S9G0">
    <property type="interactions" value="702"/>
</dbReference>
<organism evidence="8 9">
    <name type="scientific">Trichoplax adhaerens</name>
    <name type="common">Trichoplax reptans</name>
    <dbReference type="NCBI Taxonomy" id="10228"/>
    <lineage>
        <taxon>Eukaryota</taxon>
        <taxon>Metazoa</taxon>
        <taxon>Placozoa</taxon>
        <taxon>Uniplacotomia</taxon>
        <taxon>Trichoplacea</taxon>
        <taxon>Trichoplacidae</taxon>
        <taxon>Trichoplax</taxon>
    </lineage>
</organism>
<evidence type="ECO:0000256" key="6">
    <source>
        <dbReference type="SAM" id="Phobius"/>
    </source>
</evidence>
<evidence type="ECO:0000256" key="2">
    <source>
        <dbReference type="ARBA" id="ARBA00022692"/>
    </source>
</evidence>
<dbReference type="RefSeq" id="XP_002116843.1">
    <property type="nucleotide sequence ID" value="XM_002116807.1"/>
</dbReference>
<dbReference type="PhylomeDB" id="B3S9G0"/>
<keyword evidence="9" id="KW-1185">Reference proteome</keyword>
<dbReference type="EMBL" id="DS985258">
    <property type="protein sequence ID" value="EDV20643.1"/>
    <property type="molecule type" value="Genomic_DNA"/>
</dbReference>
<dbReference type="InterPro" id="IPR045232">
    <property type="entry name" value="FAM234"/>
</dbReference>
<evidence type="ECO:0000256" key="5">
    <source>
        <dbReference type="SAM" id="MobiDB-lite"/>
    </source>
</evidence>
<evidence type="ECO:0000256" key="3">
    <source>
        <dbReference type="ARBA" id="ARBA00022989"/>
    </source>
</evidence>
<keyword evidence="3 6" id="KW-1133">Transmembrane helix</keyword>
<dbReference type="InterPro" id="IPR028994">
    <property type="entry name" value="Integrin_alpha_N"/>
</dbReference>
<evidence type="ECO:0000256" key="1">
    <source>
        <dbReference type="ARBA" id="ARBA00004167"/>
    </source>
</evidence>
<dbReference type="GO" id="GO:0016020">
    <property type="term" value="C:membrane"/>
    <property type="evidence" value="ECO:0007669"/>
    <property type="project" value="UniProtKB-SubCell"/>
</dbReference>
<dbReference type="HOGENOM" id="CLU_459551_0_0_1"/>
<name>B3S9G0_TRIAD</name>
<dbReference type="PANTHER" id="PTHR21419">
    <property type="match status" value="1"/>
</dbReference>
<feature type="region of interest" description="Disordered" evidence="5">
    <location>
        <begin position="26"/>
        <end position="50"/>
    </location>
</feature>
<dbReference type="PANTHER" id="PTHR21419:SF30">
    <property type="entry name" value="IG-LIKE DOMAIN-CONTAINING PROTEIN"/>
    <property type="match status" value="1"/>
</dbReference>
<dbReference type="Proteomes" id="UP000009022">
    <property type="component" value="Unassembled WGS sequence"/>
</dbReference>
<protein>
    <recommendedName>
        <fullName evidence="7">FAM234A/B beta-propeller domain-containing protein</fullName>
    </recommendedName>
</protein>
<keyword evidence="4 6" id="KW-0472">Membrane</keyword>
<evidence type="ECO:0000313" key="8">
    <source>
        <dbReference type="EMBL" id="EDV20643.1"/>
    </source>
</evidence>
<dbReference type="Pfam" id="PF23727">
    <property type="entry name" value="Beta-prop_FAM234A_B"/>
    <property type="match status" value="1"/>
</dbReference>
<evidence type="ECO:0000259" key="7">
    <source>
        <dbReference type="Pfam" id="PF23727"/>
    </source>
</evidence>
<sequence length="594" mass="65466">MLSLSPSIEVVKVVAPVESHAAPQVDLGITKDNKMEDTESTPSPSKKVRKPLDNKSRALFNLSILFAAAAIIVFIFAIPCPSASDRRIWSTSIHNYSIDSPIQLLLTNQSQDYVVLMTASLNHTSILSDQGPHQQLLALNSSNGHQLWKLDLNGSVTLLFCPEGHLPPTDRGYPFDCLIATSTGDILAIETSSLTVLWNRRIHDVSHADYCNSAAIIPDVDQDSFQDIMLACNTYENSMLSRYWLFLSATMGSVINRSVAVKDEQFIADSLIIDHRYNNQAVIYFSVFLRNMSSRVSYMNVRDLSRIHTATGSNDMSTQFLIQGGMMKWPSILVDLDGDGQKDIITTFTNGTIIATLGATMARYWVVHLRHSSIVNLPAPGDYNNDIYPDIMINFKVINQDLNDYVIINGYNGKILSAGGDETQSQLNYMPSNIISVATSNESSDVFIYPVMFSGNTSCKAYSDNSTCSQALLLGAHNLQNNSHSPLLLDTVLPPQGDVIEMQYSSTAAGFDKITNHFWIISTMSWKVSNGMMDSYVLSISKSSLDGNFKCVTSDSNFVVPSCSVSLQVNFLNVTSQPWLSYMGTAGNGIYTPY</sequence>
<dbReference type="InterPro" id="IPR055409">
    <property type="entry name" value="Beta-prop_FAM234A_B"/>
</dbReference>
<proteinExistence type="predicted"/>
<dbReference type="CTD" id="6758056"/>
<dbReference type="AlphaFoldDB" id="B3S9G0"/>
<dbReference type="GeneID" id="6758056"/>
<accession>B3S9G0</accession>
<gene>
    <name evidence="8" type="ORF">TRIADDRAFT_60893</name>
</gene>
<feature type="domain" description="FAM234A/B beta-propeller" evidence="7">
    <location>
        <begin position="132"/>
        <end position="452"/>
    </location>
</feature>
<dbReference type="OrthoDB" id="567787at2759"/>